<evidence type="ECO:0000256" key="12">
    <source>
        <dbReference type="SAM" id="Phobius"/>
    </source>
</evidence>
<feature type="transmembrane region" description="Helical" evidence="12">
    <location>
        <begin position="183"/>
        <end position="208"/>
    </location>
</feature>
<gene>
    <name evidence="14" type="primary">AVEN_241521_1</name>
    <name evidence="14" type="ORF">TNCT_516011</name>
</gene>
<protein>
    <submittedName>
        <fullName evidence="14">Lig_chan-Glu_bd domain-containing protein</fullName>
    </submittedName>
</protein>
<reference evidence="14" key="1">
    <citation type="submission" date="2020-07" db="EMBL/GenBank/DDBJ databases">
        <title>Multicomponent nature underlies the extraordinary mechanical properties of spider dragline silk.</title>
        <authorList>
            <person name="Kono N."/>
            <person name="Nakamura H."/>
            <person name="Mori M."/>
            <person name="Yoshida Y."/>
            <person name="Ohtoshi R."/>
            <person name="Malay A.D."/>
            <person name="Moran D.A.P."/>
            <person name="Tomita M."/>
            <person name="Numata K."/>
            <person name="Arakawa K."/>
        </authorList>
    </citation>
    <scope>NUCLEOTIDE SEQUENCE</scope>
</reference>
<evidence type="ECO:0000256" key="8">
    <source>
        <dbReference type="ARBA" id="ARBA00023170"/>
    </source>
</evidence>
<feature type="transmembrane region" description="Helical" evidence="12">
    <location>
        <begin position="129"/>
        <end position="150"/>
    </location>
</feature>
<keyword evidence="15" id="KW-1185">Reference proteome</keyword>
<keyword evidence="9" id="KW-0325">Glycoprotein</keyword>
<dbReference type="PANTHER" id="PTHR42643">
    <property type="entry name" value="IONOTROPIC RECEPTOR 20A-RELATED"/>
    <property type="match status" value="1"/>
</dbReference>
<evidence type="ECO:0000256" key="11">
    <source>
        <dbReference type="ARBA" id="ARBA00023303"/>
    </source>
</evidence>
<dbReference type="OrthoDB" id="8050636at2759"/>
<keyword evidence="6" id="KW-0406">Ion transport</keyword>
<dbReference type="PANTHER" id="PTHR42643:SF38">
    <property type="entry name" value="IONOTROPIC RECEPTOR 100A"/>
    <property type="match status" value="1"/>
</dbReference>
<evidence type="ECO:0000256" key="5">
    <source>
        <dbReference type="ARBA" id="ARBA00022989"/>
    </source>
</evidence>
<dbReference type="SUPFAM" id="SSF53850">
    <property type="entry name" value="Periplasmic binding protein-like II"/>
    <property type="match status" value="1"/>
</dbReference>
<dbReference type="InterPro" id="IPR052192">
    <property type="entry name" value="Insect_Ionotropic_Sensory_Rcpt"/>
</dbReference>
<dbReference type="GO" id="GO:0015276">
    <property type="term" value="F:ligand-gated monoatomic ion channel activity"/>
    <property type="evidence" value="ECO:0007669"/>
    <property type="project" value="InterPro"/>
</dbReference>
<dbReference type="EMBL" id="BMAO01011737">
    <property type="protein sequence ID" value="GFQ75955.1"/>
    <property type="molecule type" value="Genomic_DNA"/>
</dbReference>
<evidence type="ECO:0000256" key="1">
    <source>
        <dbReference type="ARBA" id="ARBA00004651"/>
    </source>
</evidence>
<dbReference type="InterPro" id="IPR019594">
    <property type="entry name" value="Glu/Gly-bd"/>
</dbReference>
<keyword evidence="2" id="KW-0813">Transport</keyword>
<evidence type="ECO:0000256" key="2">
    <source>
        <dbReference type="ARBA" id="ARBA00022448"/>
    </source>
</evidence>
<keyword evidence="5 12" id="KW-1133">Transmembrane helix</keyword>
<evidence type="ECO:0000256" key="4">
    <source>
        <dbReference type="ARBA" id="ARBA00022692"/>
    </source>
</evidence>
<dbReference type="Pfam" id="PF10613">
    <property type="entry name" value="Lig_chan-Glu_bd"/>
    <property type="match status" value="1"/>
</dbReference>
<keyword evidence="4 12" id="KW-0812">Transmembrane</keyword>
<evidence type="ECO:0000256" key="6">
    <source>
        <dbReference type="ARBA" id="ARBA00023065"/>
    </source>
</evidence>
<feature type="domain" description="Ionotropic glutamate receptor L-glutamate and glycine-binding" evidence="13">
    <location>
        <begin position="23"/>
        <end position="110"/>
    </location>
</feature>
<evidence type="ECO:0000313" key="15">
    <source>
        <dbReference type="Proteomes" id="UP000887116"/>
    </source>
</evidence>
<keyword evidence="11" id="KW-0407">Ion channel</keyword>
<dbReference type="Gene3D" id="3.40.190.10">
    <property type="entry name" value="Periplasmic binding protein-like II"/>
    <property type="match status" value="1"/>
</dbReference>
<evidence type="ECO:0000256" key="3">
    <source>
        <dbReference type="ARBA" id="ARBA00022475"/>
    </source>
</evidence>
<accession>A0A8X6FBB3</accession>
<dbReference type="GO" id="GO:0005886">
    <property type="term" value="C:plasma membrane"/>
    <property type="evidence" value="ECO:0007669"/>
    <property type="project" value="UniProtKB-SubCell"/>
</dbReference>
<evidence type="ECO:0000313" key="14">
    <source>
        <dbReference type="EMBL" id="GFQ75955.1"/>
    </source>
</evidence>
<evidence type="ECO:0000256" key="10">
    <source>
        <dbReference type="ARBA" id="ARBA00023286"/>
    </source>
</evidence>
<evidence type="ECO:0000256" key="7">
    <source>
        <dbReference type="ARBA" id="ARBA00023136"/>
    </source>
</evidence>
<dbReference type="Proteomes" id="UP000887116">
    <property type="component" value="Unassembled WGS sequence"/>
</dbReference>
<comment type="caution">
    <text evidence="14">The sequence shown here is derived from an EMBL/GenBank/DDBJ whole genome shotgun (WGS) entry which is preliminary data.</text>
</comment>
<name>A0A8X6FBB3_TRICU</name>
<comment type="subcellular location">
    <subcellularLocation>
        <location evidence="1">Cell membrane</location>
        <topology evidence="1">Multi-pass membrane protein</topology>
    </subcellularLocation>
</comment>
<organism evidence="14 15">
    <name type="scientific">Trichonephila clavata</name>
    <name type="common">Joro spider</name>
    <name type="synonym">Nephila clavata</name>
    <dbReference type="NCBI Taxonomy" id="2740835"/>
    <lineage>
        <taxon>Eukaryota</taxon>
        <taxon>Metazoa</taxon>
        <taxon>Ecdysozoa</taxon>
        <taxon>Arthropoda</taxon>
        <taxon>Chelicerata</taxon>
        <taxon>Arachnida</taxon>
        <taxon>Araneae</taxon>
        <taxon>Araneomorphae</taxon>
        <taxon>Entelegynae</taxon>
        <taxon>Araneoidea</taxon>
        <taxon>Nephilidae</taxon>
        <taxon>Trichonephila</taxon>
    </lineage>
</organism>
<keyword evidence="8" id="KW-0675">Receptor</keyword>
<proteinExistence type="predicted"/>
<keyword evidence="3" id="KW-1003">Cell membrane</keyword>
<evidence type="ECO:0000259" key="13">
    <source>
        <dbReference type="Pfam" id="PF10613"/>
    </source>
</evidence>
<keyword evidence="10" id="KW-1071">Ligand-gated ion channel</keyword>
<keyword evidence="7 12" id="KW-0472">Membrane</keyword>
<dbReference type="AlphaFoldDB" id="A0A8X6FBB3"/>
<evidence type="ECO:0000256" key="9">
    <source>
        <dbReference type="ARBA" id="ARBA00023180"/>
    </source>
</evidence>
<sequence length="379" mass="43637">MNYSKWLVATINTSKVLELYGNKNGYTKIAGTEGQFADEIFTKMDIKYDIVYPEDNEFGREIYGGNWTGLVGMAKRGEADLAVGTLGISENRFRVVDFSFPYTVDRLTFAVLKPSQRLTTFGFFDVFDFPTWMLLLGSFLIFTAIFFSMLNGTMSYFKVVYDLFGSIMRQPLTFCNYMRGKKFFIVTWLIFSCIMSTVFSSVLLSFLATPSKATTIKNFRELSKAVESGTHRVYSVNGTLTVPFFLNSKEPYLRLLGRKIEQNNWYIPPEEMVNNPLKSTQSVIVCQYEYLKFLYGAQSRILISEDSGYTISTAFVFRKDFCCAKHVNKVISRLLSAGIYERILKLESLKHSLSHPFKEEDMDKERILHLIIYLALFTY</sequence>